<feature type="compositionally biased region" description="Polar residues" evidence="1">
    <location>
        <begin position="1"/>
        <end position="16"/>
    </location>
</feature>
<organism evidence="2 3">
    <name type="scientific">Polyplax serrata</name>
    <name type="common">Common mouse louse</name>
    <dbReference type="NCBI Taxonomy" id="468196"/>
    <lineage>
        <taxon>Eukaryota</taxon>
        <taxon>Metazoa</taxon>
        <taxon>Ecdysozoa</taxon>
        <taxon>Arthropoda</taxon>
        <taxon>Hexapoda</taxon>
        <taxon>Insecta</taxon>
        <taxon>Pterygota</taxon>
        <taxon>Neoptera</taxon>
        <taxon>Paraneoptera</taxon>
        <taxon>Psocodea</taxon>
        <taxon>Troctomorpha</taxon>
        <taxon>Phthiraptera</taxon>
        <taxon>Anoplura</taxon>
        <taxon>Polyplacidae</taxon>
        <taxon>Polyplax</taxon>
    </lineage>
</organism>
<evidence type="ECO:0000256" key="1">
    <source>
        <dbReference type="SAM" id="MobiDB-lite"/>
    </source>
</evidence>
<name>A0ABR1ATZ5_POLSC</name>
<sequence>MSCRSGLSSVGANSPRPQSPPSPIAKSTTTTAITAAGGPRPGSPQGRCCDTGRPLFTDPLTGQTVCSCQYDLLSYQRLASAGVGPAGLPALSMYSAPYADGMAAYFPALGADQAPFYTPSGSRLKSVNRFLRVGELKVVRGIALNALKKAIKNKRTLEADLAINSYWNYQCKKIFRG</sequence>
<reference evidence="2 3" key="1">
    <citation type="submission" date="2023-09" db="EMBL/GenBank/DDBJ databases">
        <title>Genomes of two closely related lineages of the louse Polyplax serrata with different host specificities.</title>
        <authorList>
            <person name="Martinu J."/>
            <person name="Tarabai H."/>
            <person name="Stefka J."/>
            <person name="Hypsa V."/>
        </authorList>
    </citation>
    <scope>NUCLEOTIDE SEQUENCE [LARGE SCALE GENOMIC DNA]</scope>
    <source>
        <strain evidence="2">98ZLc_SE</strain>
    </source>
</reference>
<accession>A0ABR1ATZ5</accession>
<proteinExistence type="predicted"/>
<dbReference type="Proteomes" id="UP001359485">
    <property type="component" value="Unassembled WGS sequence"/>
</dbReference>
<protein>
    <submittedName>
        <fullName evidence="2">Uncharacterized protein</fullName>
    </submittedName>
</protein>
<evidence type="ECO:0000313" key="3">
    <source>
        <dbReference type="Proteomes" id="UP001359485"/>
    </source>
</evidence>
<dbReference type="EMBL" id="JAWJWF010000045">
    <property type="protein sequence ID" value="KAK6627406.1"/>
    <property type="molecule type" value="Genomic_DNA"/>
</dbReference>
<evidence type="ECO:0000313" key="2">
    <source>
        <dbReference type="EMBL" id="KAK6627406.1"/>
    </source>
</evidence>
<keyword evidence="3" id="KW-1185">Reference proteome</keyword>
<gene>
    <name evidence="2" type="ORF">RUM44_009883</name>
</gene>
<comment type="caution">
    <text evidence="2">The sequence shown here is derived from an EMBL/GenBank/DDBJ whole genome shotgun (WGS) entry which is preliminary data.</text>
</comment>
<feature type="compositionally biased region" description="Low complexity" evidence="1">
    <location>
        <begin position="24"/>
        <end position="38"/>
    </location>
</feature>
<feature type="region of interest" description="Disordered" evidence="1">
    <location>
        <begin position="1"/>
        <end position="47"/>
    </location>
</feature>